<keyword evidence="6" id="KW-1185">Reference proteome</keyword>
<sequence>MNKIKKLIFKPGVFFRDAFIKRYPITVSDGNGSVILNSKNDKSQNKKPVDDQRVIDFGNLPVTFPIDFVFTWVDSDDPDFIEVFNQHAPVDSQKSVLSDAARFKSLDELRYALRSVFDYAPWVNKVYIVTNGQYPEWMNIDHPKVRIVSHSEILEEKYLPTFNSHVIESAIHKIEDLSEHYVYFNDDMMLLRPVKPEYFFTGSGLAFMFTSKIKLPASPVNPVYDSATEWGAKNARRLIFSEYGVYTDQMFSHTFYPQLKSVAQLCEATWPDAFDACRKNKFRAMNDLLCTGFLIPHVAQITGKSIFTKTRVFYFNIRKRVALDYYRMLKDKKGKDTIPFSMCPNDRSSYDSLDFEDYAEHLTEALNSFYNIPSPLELAPKEINNQE</sequence>
<accession>A0A1I3VI03</accession>
<dbReference type="Pfam" id="PF11380">
    <property type="entry name" value="Stealth_CR2"/>
    <property type="match status" value="1"/>
</dbReference>
<keyword evidence="3" id="KW-0270">Exopolysaccharide synthesis</keyword>
<dbReference type="PANTHER" id="PTHR24045">
    <property type="match status" value="1"/>
</dbReference>
<dbReference type="Proteomes" id="UP000198841">
    <property type="component" value="Unassembled WGS sequence"/>
</dbReference>
<dbReference type="InterPro" id="IPR047141">
    <property type="entry name" value="Stealth"/>
</dbReference>
<feature type="domain" description="Stealth protein CR2 conserved region 2" evidence="4">
    <location>
        <begin position="102"/>
        <end position="204"/>
    </location>
</feature>
<dbReference type="RefSeq" id="WP_008107299.1">
    <property type="nucleotide sequence ID" value="NZ_FOSD01000003.1"/>
</dbReference>
<name>A0A1I3VI03_9GAMM</name>
<evidence type="ECO:0000259" key="4">
    <source>
        <dbReference type="Pfam" id="PF11380"/>
    </source>
</evidence>
<comment type="similarity">
    <text evidence="1">Belongs to the stealth family.</text>
</comment>
<keyword evidence="2" id="KW-0808">Transferase</keyword>
<evidence type="ECO:0000313" key="5">
    <source>
        <dbReference type="EMBL" id="SFJ94998.1"/>
    </source>
</evidence>
<organism evidence="5 6">
    <name type="scientific">Candidatus Pantoea symbiotica</name>
    <dbReference type="NCBI Taxonomy" id="1884370"/>
    <lineage>
        <taxon>Bacteria</taxon>
        <taxon>Pseudomonadati</taxon>
        <taxon>Pseudomonadota</taxon>
        <taxon>Gammaproteobacteria</taxon>
        <taxon>Enterobacterales</taxon>
        <taxon>Erwiniaceae</taxon>
        <taxon>Pantoea</taxon>
    </lineage>
</organism>
<dbReference type="InterPro" id="IPR021520">
    <property type="entry name" value="Stealth_CR2"/>
</dbReference>
<protein>
    <submittedName>
        <fullName evidence="5">Stealth protein CR3, conserved region 3</fullName>
    </submittedName>
</protein>
<comment type="caution">
    <text evidence="5">The sequence shown here is derived from an EMBL/GenBank/DDBJ whole genome shotgun (WGS) entry which is preliminary data.</text>
</comment>
<dbReference type="PANTHER" id="PTHR24045:SF0">
    <property type="entry name" value="N-ACETYLGLUCOSAMINE-1-PHOSPHOTRANSFERASE SUBUNITS ALPHA_BETA"/>
    <property type="match status" value="1"/>
</dbReference>
<evidence type="ECO:0000256" key="2">
    <source>
        <dbReference type="ARBA" id="ARBA00022679"/>
    </source>
</evidence>
<dbReference type="EMBL" id="FOSD01000003">
    <property type="protein sequence ID" value="SFJ94998.1"/>
    <property type="molecule type" value="Genomic_DNA"/>
</dbReference>
<evidence type="ECO:0000256" key="3">
    <source>
        <dbReference type="ARBA" id="ARBA00023169"/>
    </source>
</evidence>
<evidence type="ECO:0000256" key="1">
    <source>
        <dbReference type="ARBA" id="ARBA00007583"/>
    </source>
</evidence>
<gene>
    <name evidence="5" type="ORF">SAMN05518863_103428</name>
</gene>
<evidence type="ECO:0000313" key="6">
    <source>
        <dbReference type="Proteomes" id="UP000198841"/>
    </source>
</evidence>
<proteinExistence type="inferred from homology"/>
<reference evidence="5 6" key="1">
    <citation type="submission" date="2016-10" db="EMBL/GenBank/DDBJ databases">
        <authorList>
            <person name="Varghese N."/>
            <person name="Submissions S."/>
        </authorList>
    </citation>
    <scope>NUCLEOTIDE SEQUENCE [LARGE SCALE GENOMIC DNA]</scope>
    <source>
        <strain evidence="5 6">YR512</strain>
    </source>
</reference>